<dbReference type="STRING" id="543379.A0A232EQE5"/>
<comment type="caution">
    <text evidence="2">The sequence shown here is derived from an EMBL/GenBank/DDBJ whole genome shotgun (WGS) entry which is preliminary data.</text>
</comment>
<dbReference type="OrthoDB" id="6575879at2759"/>
<dbReference type="Gene3D" id="3.40.525.10">
    <property type="entry name" value="CRAL-TRIO lipid binding domain"/>
    <property type="match status" value="1"/>
</dbReference>
<dbReference type="Proteomes" id="UP000215335">
    <property type="component" value="Unassembled WGS sequence"/>
</dbReference>
<keyword evidence="3" id="KW-1185">Reference proteome</keyword>
<dbReference type="SMART" id="SM00516">
    <property type="entry name" value="SEC14"/>
    <property type="match status" value="1"/>
</dbReference>
<evidence type="ECO:0000259" key="1">
    <source>
        <dbReference type="PROSITE" id="PS50191"/>
    </source>
</evidence>
<dbReference type="InterPro" id="IPR036865">
    <property type="entry name" value="CRAL-TRIO_dom_sf"/>
</dbReference>
<dbReference type="SUPFAM" id="SSF52087">
    <property type="entry name" value="CRAL/TRIO domain"/>
    <property type="match status" value="1"/>
</dbReference>
<dbReference type="SUPFAM" id="SSF46938">
    <property type="entry name" value="CRAL/TRIO N-terminal domain"/>
    <property type="match status" value="1"/>
</dbReference>
<evidence type="ECO:0000313" key="3">
    <source>
        <dbReference type="Proteomes" id="UP000215335"/>
    </source>
</evidence>
<dbReference type="Gene3D" id="1.20.5.1200">
    <property type="entry name" value="Alpha-tocopherol transfer"/>
    <property type="match status" value="1"/>
</dbReference>
<feature type="domain" description="CRAL-TRIO" evidence="1">
    <location>
        <begin position="156"/>
        <end position="252"/>
    </location>
</feature>
<dbReference type="Pfam" id="PF00650">
    <property type="entry name" value="CRAL_TRIO"/>
    <property type="match status" value="1"/>
</dbReference>
<dbReference type="PANTHER" id="PTHR10174:SF222">
    <property type="entry name" value="GH10083P-RELATED"/>
    <property type="match status" value="1"/>
</dbReference>
<gene>
    <name evidence="2" type="ORF">TSAR_004374</name>
</gene>
<dbReference type="GO" id="GO:0016020">
    <property type="term" value="C:membrane"/>
    <property type="evidence" value="ECO:0007669"/>
    <property type="project" value="TreeGrafter"/>
</dbReference>
<evidence type="ECO:0000313" key="2">
    <source>
        <dbReference type="EMBL" id="OXU20585.1"/>
    </source>
</evidence>
<dbReference type="PANTHER" id="PTHR10174">
    <property type="entry name" value="ALPHA-TOCOPHEROL TRANSFER PROTEIN-RELATED"/>
    <property type="match status" value="1"/>
</dbReference>
<dbReference type="EMBL" id="NNAY01002773">
    <property type="protein sequence ID" value="OXU20585.1"/>
    <property type="molecule type" value="Genomic_DNA"/>
</dbReference>
<dbReference type="PROSITE" id="PS50191">
    <property type="entry name" value="CRAL_TRIO"/>
    <property type="match status" value="1"/>
</dbReference>
<dbReference type="InterPro" id="IPR001251">
    <property type="entry name" value="CRAL-TRIO_dom"/>
</dbReference>
<dbReference type="PRINTS" id="PR00180">
    <property type="entry name" value="CRETINALDHBP"/>
</dbReference>
<reference evidence="2 3" key="1">
    <citation type="journal article" date="2017" name="Curr. Biol.">
        <title>The Evolution of Venom by Co-option of Single-Copy Genes.</title>
        <authorList>
            <person name="Martinson E.O."/>
            <person name="Mrinalini"/>
            <person name="Kelkar Y.D."/>
            <person name="Chang C.H."/>
            <person name="Werren J.H."/>
        </authorList>
    </citation>
    <scope>NUCLEOTIDE SEQUENCE [LARGE SCALE GENOMIC DNA]</scope>
    <source>
        <strain evidence="2 3">Alberta</strain>
        <tissue evidence="2">Whole body</tissue>
    </source>
</reference>
<dbReference type="AlphaFoldDB" id="A0A232EQE5"/>
<accession>A0A232EQE5</accession>
<protein>
    <recommendedName>
        <fullName evidence="1">CRAL-TRIO domain-containing protein</fullName>
    </recommendedName>
</protein>
<proteinExistence type="predicted"/>
<organism evidence="2 3">
    <name type="scientific">Trichomalopsis sarcophagae</name>
    <dbReference type="NCBI Taxonomy" id="543379"/>
    <lineage>
        <taxon>Eukaryota</taxon>
        <taxon>Metazoa</taxon>
        <taxon>Ecdysozoa</taxon>
        <taxon>Arthropoda</taxon>
        <taxon>Hexapoda</taxon>
        <taxon>Insecta</taxon>
        <taxon>Pterygota</taxon>
        <taxon>Neoptera</taxon>
        <taxon>Endopterygota</taxon>
        <taxon>Hymenoptera</taxon>
        <taxon>Apocrita</taxon>
        <taxon>Proctotrupomorpha</taxon>
        <taxon>Chalcidoidea</taxon>
        <taxon>Pteromalidae</taxon>
        <taxon>Pteromalinae</taxon>
        <taxon>Trichomalopsis</taxon>
    </lineage>
</organism>
<name>A0A232EQE5_9HYME</name>
<dbReference type="InterPro" id="IPR036273">
    <property type="entry name" value="CRAL/TRIO_N_dom_sf"/>
</dbReference>
<sequence length="308" mass="35481">MVPLLESCTTEELCLALDGSEKLLEDLRTRLREWLEMQPHLPKDMPDRRLEYFPISTKLQSLELAKQKLDMYYTVRRLVPELFTDRDPSSASFAKLRQSLQWVCLPKLTPEKYRVSILRSINEDASKFQPWDLFKYTFMVGDVRITECRSLGDIYIYDLSAMRLGHLAKLTPAILKKCEVAATKAYGARIKGIHFINAPSFIDRIVTLVKSAIKPKLAARIHVHSSGLESLYDSIPKSVLPLDYGGEEPSMDHLDEKWQSKMSEWRDWFLREEKSGTVDEALRPPTAPTLNVDDLFGFHGSFRKLELD</sequence>
<dbReference type="GO" id="GO:1902936">
    <property type="term" value="F:phosphatidylinositol bisphosphate binding"/>
    <property type="evidence" value="ECO:0007669"/>
    <property type="project" value="TreeGrafter"/>
</dbReference>
<dbReference type="CDD" id="cd00170">
    <property type="entry name" value="SEC14"/>
    <property type="match status" value="1"/>
</dbReference>